<gene>
    <name evidence="2" type="ORF">GH741_20065</name>
</gene>
<proteinExistence type="predicted"/>
<dbReference type="AlphaFoldDB" id="A0A6A8DGZ3"/>
<keyword evidence="1" id="KW-1133">Transmembrane helix</keyword>
<accession>A0A6A8DGZ3</accession>
<feature type="transmembrane region" description="Helical" evidence="1">
    <location>
        <begin position="84"/>
        <end position="106"/>
    </location>
</feature>
<dbReference type="PANTHER" id="PTHR40078:SF1">
    <property type="entry name" value="INTEGRAL MEMBRANE PROTEIN"/>
    <property type="match status" value="1"/>
</dbReference>
<dbReference type="Proteomes" id="UP000799092">
    <property type="component" value="Unassembled WGS sequence"/>
</dbReference>
<dbReference type="InterPro" id="IPR038750">
    <property type="entry name" value="YczE/YyaS-like"/>
</dbReference>
<name>A0A6A8DGZ3_9BACI</name>
<dbReference type="PANTHER" id="PTHR40078">
    <property type="entry name" value="INTEGRAL MEMBRANE PROTEIN-RELATED"/>
    <property type="match status" value="1"/>
</dbReference>
<reference evidence="2" key="1">
    <citation type="submission" date="2019-11" db="EMBL/GenBank/DDBJ databases">
        <authorList>
            <person name="Li J."/>
        </authorList>
    </citation>
    <scope>NUCLEOTIDE SEQUENCE</scope>
    <source>
        <strain evidence="2">B6B</strain>
    </source>
</reference>
<dbReference type="RefSeq" id="WP_153738542.1">
    <property type="nucleotide sequence ID" value="NZ_WJNG01000021.1"/>
</dbReference>
<dbReference type="EMBL" id="WJNG01000021">
    <property type="protein sequence ID" value="MRH44943.1"/>
    <property type="molecule type" value="Genomic_DNA"/>
</dbReference>
<evidence type="ECO:0000313" key="2">
    <source>
        <dbReference type="EMBL" id="MRH44943.1"/>
    </source>
</evidence>
<keyword evidence="3" id="KW-1185">Reference proteome</keyword>
<protein>
    <recommendedName>
        <fullName evidence="4">YitT family protein</fullName>
    </recommendedName>
</protein>
<comment type="caution">
    <text evidence="2">The sequence shown here is derived from an EMBL/GenBank/DDBJ whole genome shotgun (WGS) entry which is preliminary data.</text>
</comment>
<feature type="transmembrane region" description="Helical" evidence="1">
    <location>
        <begin position="153"/>
        <end position="170"/>
    </location>
</feature>
<keyword evidence="1" id="KW-0812">Transmembrane</keyword>
<dbReference type="Pfam" id="PF19700">
    <property type="entry name" value="DUF6198"/>
    <property type="match status" value="1"/>
</dbReference>
<keyword evidence="1" id="KW-0472">Membrane</keyword>
<feature type="transmembrane region" description="Helical" evidence="1">
    <location>
        <begin position="57"/>
        <end position="78"/>
    </location>
</feature>
<sequence>MIIKASFGTGFWSALAIAFQGNFGLTVGIWLGIIQTLVLILNFIISKKRPEYESIIAIFLESLAIDFWLEIVLVNVSFQQSPLLVKLLVLGLGIIIAALGIATYVQPNFPLSPVDRIIFVLSIKFNWSVRVSQTLVALSVTLLAYFLGGPVGVGTIIMTLGIGYCIQSWLRIMTPLYQRI</sequence>
<evidence type="ECO:0000256" key="1">
    <source>
        <dbReference type="SAM" id="Phobius"/>
    </source>
</evidence>
<organism evidence="2 3">
    <name type="scientific">Aquibacillus halophilus</name>
    <dbReference type="NCBI Taxonomy" id="930132"/>
    <lineage>
        <taxon>Bacteria</taxon>
        <taxon>Bacillati</taxon>
        <taxon>Bacillota</taxon>
        <taxon>Bacilli</taxon>
        <taxon>Bacillales</taxon>
        <taxon>Bacillaceae</taxon>
        <taxon>Aquibacillus</taxon>
    </lineage>
</organism>
<evidence type="ECO:0008006" key="4">
    <source>
        <dbReference type="Google" id="ProtNLM"/>
    </source>
</evidence>
<evidence type="ECO:0000313" key="3">
    <source>
        <dbReference type="Proteomes" id="UP000799092"/>
    </source>
</evidence>
<dbReference type="OrthoDB" id="1902994at2"/>